<name>A0A1T4NN72_9FUSO</name>
<evidence type="ECO:0000313" key="2">
    <source>
        <dbReference type="EMBL" id="SJZ80731.1"/>
    </source>
</evidence>
<evidence type="ECO:0000313" key="3">
    <source>
        <dbReference type="Proteomes" id="UP000191153"/>
    </source>
</evidence>
<dbReference type="EMBL" id="FUWX01000011">
    <property type="protein sequence ID" value="SJZ80731.1"/>
    <property type="molecule type" value="Genomic_DNA"/>
</dbReference>
<feature type="compositionally biased region" description="Polar residues" evidence="1">
    <location>
        <begin position="123"/>
        <end position="143"/>
    </location>
</feature>
<organism evidence="2 3">
    <name type="scientific">Cetobacterium ceti</name>
    <dbReference type="NCBI Taxonomy" id="180163"/>
    <lineage>
        <taxon>Bacteria</taxon>
        <taxon>Fusobacteriati</taxon>
        <taxon>Fusobacteriota</taxon>
        <taxon>Fusobacteriia</taxon>
        <taxon>Fusobacteriales</taxon>
        <taxon>Fusobacteriaceae</taxon>
        <taxon>Cetobacterium</taxon>
    </lineage>
</organism>
<accession>A0A1T4NN72</accession>
<proteinExistence type="predicted"/>
<reference evidence="2 3" key="1">
    <citation type="submission" date="2017-02" db="EMBL/GenBank/DDBJ databases">
        <authorList>
            <person name="Peterson S.W."/>
        </authorList>
    </citation>
    <scope>NUCLEOTIDE SEQUENCE [LARGE SCALE GENOMIC DNA]</scope>
    <source>
        <strain evidence="2 3">ATCC 700028</strain>
    </source>
</reference>
<gene>
    <name evidence="2" type="ORF">SAMN02745174_01601</name>
</gene>
<keyword evidence="3" id="KW-1185">Reference proteome</keyword>
<feature type="region of interest" description="Disordered" evidence="1">
    <location>
        <begin position="111"/>
        <end position="180"/>
    </location>
</feature>
<protein>
    <submittedName>
        <fullName evidence="2">Uncharacterized protein</fullName>
    </submittedName>
</protein>
<sequence length="180" mass="19725">MKCKFLLFDLTKIYFQKIYSQKYTKMIKLISKKIKSEGKNNMKYMAIVILTLLTLGGCASTEYYDTNGVSQRRTGIDPNTIINALAATAIYNSTTDYGTYGHFTTGVGSTHTTSTTHKSGSGIKNTNTIYSGTTQTQPYGSNGTMTTRSSNTVTRTTSSSTERSHTKSKSVGSGFTFKPF</sequence>
<feature type="compositionally biased region" description="Low complexity" evidence="1">
    <location>
        <begin position="144"/>
        <end position="161"/>
    </location>
</feature>
<evidence type="ECO:0000256" key="1">
    <source>
        <dbReference type="SAM" id="MobiDB-lite"/>
    </source>
</evidence>
<dbReference type="Proteomes" id="UP000191153">
    <property type="component" value="Unassembled WGS sequence"/>
</dbReference>
<feature type="compositionally biased region" description="Low complexity" evidence="1">
    <location>
        <begin position="111"/>
        <end position="122"/>
    </location>
</feature>
<dbReference type="AlphaFoldDB" id="A0A1T4NN72"/>